<dbReference type="SUPFAM" id="SSF57903">
    <property type="entry name" value="FYVE/PHD zinc finger"/>
    <property type="match status" value="1"/>
</dbReference>
<evidence type="ECO:0000313" key="2">
    <source>
        <dbReference type="EMBL" id="CAC5398326.1"/>
    </source>
</evidence>
<dbReference type="EMBL" id="CACVKT020005887">
    <property type="protein sequence ID" value="CAC5398326.1"/>
    <property type="molecule type" value="Genomic_DNA"/>
</dbReference>
<dbReference type="Gene3D" id="3.30.40.10">
    <property type="entry name" value="Zinc/RING finger domain, C3HC4 (zinc finger)"/>
    <property type="match status" value="1"/>
</dbReference>
<feature type="domain" description="DUF6589" evidence="1">
    <location>
        <begin position="95"/>
        <end position="235"/>
    </location>
</feature>
<dbReference type="InterPro" id="IPR013083">
    <property type="entry name" value="Znf_RING/FYVE/PHD"/>
</dbReference>
<reference evidence="2 3" key="1">
    <citation type="submission" date="2020-06" db="EMBL/GenBank/DDBJ databases">
        <authorList>
            <person name="Li R."/>
            <person name="Bekaert M."/>
        </authorList>
    </citation>
    <scope>NUCLEOTIDE SEQUENCE [LARGE SCALE GENOMIC DNA]</scope>
    <source>
        <strain evidence="3">wild</strain>
    </source>
</reference>
<keyword evidence="3" id="KW-1185">Reference proteome</keyword>
<dbReference type="Proteomes" id="UP000507470">
    <property type="component" value="Unassembled WGS sequence"/>
</dbReference>
<dbReference type="OrthoDB" id="6123456at2759"/>
<dbReference type="InterPro" id="IPR011011">
    <property type="entry name" value="Znf_FYVE_PHD"/>
</dbReference>
<protein>
    <recommendedName>
        <fullName evidence="1">DUF6589 domain-containing protein</fullName>
    </recommendedName>
</protein>
<dbReference type="Pfam" id="PF20231">
    <property type="entry name" value="DUF6589"/>
    <property type="match status" value="1"/>
</dbReference>
<name>A0A6J8CS54_MYTCO</name>
<evidence type="ECO:0000259" key="1">
    <source>
        <dbReference type="Pfam" id="PF20231"/>
    </source>
</evidence>
<dbReference type="AlphaFoldDB" id="A0A6J8CS54"/>
<evidence type="ECO:0000313" key="3">
    <source>
        <dbReference type="Proteomes" id="UP000507470"/>
    </source>
</evidence>
<dbReference type="InterPro" id="IPR046496">
    <property type="entry name" value="DUF6589"/>
</dbReference>
<accession>A0A6J8CS54</accession>
<organism evidence="2 3">
    <name type="scientific">Mytilus coruscus</name>
    <name type="common">Sea mussel</name>
    <dbReference type="NCBI Taxonomy" id="42192"/>
    <lineage>
        <taxon>Eukaryota</taxon>
        <taxon>Metazoa</taxon>
        <taxon>Spiralia</taxon>
        <taxon>Lophotrochozoa</taxon>
        <taxon>Mollusca</taxon>
        <taxon>Bivalvia</taxon>
        <taxon>Autobranchia</taxon>
        <taxon>Pteriomorphia</taxon>
        <taxon>Mytilida</taxon>
        <taxon>Mytiloidea</taxon>
        <taxon>Mytilidae</taxon>
        <taxon>Mytilinae</taxon>
        <taxon>Mytilus</taxon>
    </lineage>
</organism>
<proteinExistence type="predicted"/>
<sequence length="315" mass="36584">MMNILGFKTIDDELDEEDHSLILSKVSNEIVNQIYPTTNTKEILNVISDKSLDQLYCICKLESGGEMVYCGNKKCKFGQWFQLDCIGLSEDEIPEGDWKKEYVEGLLWRGLNEIIRHDAIKEIDEIRMIRHWKADLPDFYENNHPKYLIYAHRLLINVAGATSPRLREQLIWNSTVNVEGGARKNIPKDLHCEHLNRQYKENCRDAGGQLTQATIDRHSQMLGVGKMIEKVYQEQVVESHIKFKRHNTPDTDADVRHLTKTLQPLHLFNFQAGRSFNGFENSKTSKGVTFPRKFKERLIKHTNKIADRRELTADD</sequence>
<gene>
    <name evidence="2" type="ORF">MCOR_32705</name>
</gene>